<keyword evidence="2" id="KW-1185">Reference proteome</keyword>
<accession>A0A4P7IGK0</accession>
<dbReference type="Pfam" id="PF11305">
    <property type="entry name" value="DUF3107"/>
    <property type="match status" value="1"/>
</dbReference>
<proteinExistence type="predicted"/>
<evidence type="ECO:0000313" key="2">
    <source>
        <dbReference type="Proteomes" id="UP000294853"/>
    </source>
</evidence>
<dbReference type="RefSeq" id="WP_135268368.1">
    <property type="nucleotide sequence ID" value="NZ_CP038436.1"/>
</dbReference>
<sequence length="72" mass="7799">MEVKIGVLHASRELVVDTDIPAEEVQSRLEEALSNNATFRLEDNKGRAVVVPSDKVAYLELGVATSGTVGFR</sequence>
<organism evidence="1 2">
    <name type="scientific">Nocardioides seonyuensis</name>
    <dbReference type="NCBI Taxonomy" id="2518371"/>
    <lineage>
        <taxon>Bacteria</taxon>
        <taxon>Bacillati</taxon>
        <taxon>Actinomycetota</taxon>
        <taxon>Actinomycetes</taxon>
        <taxon>Propionibacteriales</taxon>
        <taxon>Nocardioidaceae</taxon>
        <taxon>Nocardioides</taxon>
    </lineage>
</organism>
<evidence type="ECO:0000313" key="1">
    <source>
        <dbReference type="EMBL" id="QBX56378.1"/>
    </source>
</evidence>
<gene>
    <name evidence="1" type="ORF">EXE58_13480</name>
</gene>
<dbReference type="EMBL" id="CP038436">
    <property type="protein sequence ID" value="QBX56378.1"/>
    <property type="molecule type" value="Genomic_DNA"/>
</dbReference>
<dbReference type="Proteomes" id="UP000294853">
    <property type="component" value="Chromosome"/>
</dbReference>
<dbReference type="KEGG" id="nsn:EXE58_13480"/>
<dbReference type="OrthoDB" id="3268468at2"/>
<dbReference type="InterPro" id="IPR021456">
    <property type="entry name" value="DUF3107"/>
</dbReference>
<protein>
    <submittedName>
        <fullName evidence="1">DUF3107 domain-containing protein</fullName>
    </submittedName>
</protein>
<name>A0A4P7IGK0_9ACTN</name>
<reference evidence="1 2" key="1">
    <citation type="submission" date="2019-03" db="EMBL/GenBank/DDBJ databases">
        <title>Three New Species of Nocardioides, Nocardioides euryhalodurans sp. nov., Nocardioides seonyuensis sp. nov. and Nocardioides eburneoflavus sp. nov. Iolated from Soil.</title>
        <authorList>
            <person name="Roh S.G."/>
            <person name="Lee C."/>
            <person name="Kim M.-K."/>
            <person name="Kim S.B."/>
        </authorList>
    </citation>
    <scope>NUCLEOTIDE SEQUENCE [LARGE SCALE GENOMIC DNA]</scope>
    <source>
        <strain evidence="1 2">MMS17-SY207-3</strain>
    </source>
</reference>
<dbReference type="AlphaFoldDB" id="A0A4P7IGK0"/>